<accession>A0ACC1S1I7</accession>
<keyword evidence="2" id="KW-1185">Reference proteome</keyword>
<reference evidence="1" key="1">
    <citation type="submission" date="2022-08" db="EMBL/GenBank/DDBJ databases">
        <title>Genome Sequence of Fusarium decemcellulare.</title>
        <authorList>
            <person name="Buettner E."/>
        </authorList>
    </citation>
    <scope>NUCLEOTIDE SEQUENCE</scope>
    <source>
        <strain evidence="1">Babe19</strain>
    </source>
</reference>
<gene>
    <name evidence="1" type="ORF">NM208_g9449</name>
</gene>
<sequence>MPLTYRIRPGLFSDVNAASMLYLQSFAKEPLLDYMFPNRHVDPTTFNTWLIRRFWMRYWTPGYVLTMLDACGEDGKVEPVGFTWWHRPVESFSFRERWLSPRMFSVPTPIIPIPLTRPRQDAWIAPLMRSFLKLQSYFFPISSVDPQRITIYDRVFSTLEASILNSPRRRSAWYLSSLGVSPDAQGNGIGSLLLQDGLREADRAGVLTWLVGLRGLDAFYSRFGYVEVARANVGELKDWDGGIVMFRGE</sequence>
<dbReference type="EMBL" id="JANRMS010001204">
    <property type="protein sequence ID" value="KAJ3530158.1"/>
    <property type="molecule type" value="Genomic_DNA"/>
</dbReference>
<name>A0ACC1S1I7_9HYPO</name>
<comment type="caution">
    <text evidence="1">The sequence shown here is derived from an EMBL/GenBank/DDBJ whole genome shotgun (WGS) entry which is preliminary data.</text>
</comment>
<evidence type="ECO:0000313" key="2">
    <source>
        <dbReference type="Proteomes" id="UP001148629"/>
    </source>
</evidence>
<proteinExistence type="predicted"/>
<organism evidence="1 2">
    <name type="scientific">Fusarium decemcellulare</name>
    <dbReference type="NCBI Taxonomy" id="57161"/>
    <lineage>
        <taxon>Eukaryota</taxon>
        <taxon>Fungi</taxon>
        <taxon>Dikarya</taxon>
        <taxon>Ascomycota</taxon>
        <taxon>Pezizomycotina</taxon>
        <taxon>Sordariomycetes</taxon>
        <taxon>Hypocreomycetidae</taxon>
        <taxon>Hypocreales</taxon>
        <taxon>Nectriaceae</taxon>
        <taxon>Fusarium</taxon>
        <taxon>Fusarium decemcellulare species complex</taxon>
    </lineage>
</organism>
<protein>
    <submittedName>
        <fullName evidence="1">Uncharacterized protein</fullName>
    </submittedName>
</protein>
<evidence type="ECO:0000313" key="1">
    <source>
        <dbReference type="EMBL" id="KAJ3530158.1"/>
    </source>
</evidence>
<dbReference type="Proteomes" id="UP001148629">
    <property type="component" value="Unassembled WGS sequence"/>
</dbReference>